<feature type="domain" description="PTS EIIA type-2" evidence="1">
    <location>
        <begin position="13"/>
        <end position="159"/>
    </location>
</feature>
<dbReference type="OrthoDB" id="3192919at2"/>
<dbReference type="EMBL" id="CP031356">
    <property type="protein sequence ID" value="AXK46967.1"/>
    <property type="molecule type" value="Genomic_DNA"/>
</dbReference>
<protein>
    <submittedName>
        <fullName evidence="3">PTS sugar transporter subunit IIA</fullName>
    </submittedName>
</protein>
<dbReference type="Gene3D" id="3.40.930.10">
    <property type="entry name" value="Mannitol-specific EII, Chain A"/>
    <property type="match status" value="1"/>
</dbReference>
<keyword evidence="3" id="KW-0762">Sugar transport</keyword>
<accession>A0A345YSR5</accession>
<dbReference type="Proteomes" id="UP000254236">
    <property type="component" value="Chromosome"/>
</dbReference>
<dbReference type="Proteomes" id="UP000282185">
    <property type="component" value="Unassembled WGS sequence"/>
</dbReference>
<sequence length="182" mass="18586">MSTAPPPPAHGEEHLALTVVRAHLDAADAEGVLTALAAHLQEVGAVGEDFAEALRAREREYPTGLPTPIPTAIPHADPAHVRVPGLAVATLARPVPFGEMGVRDGRVDVHLVAMPLLTDAREHLAALQALMGLLSDEAAVRDLLEAPDDAALRERAAARLAALPGGATGAVSSAADGVGESA</sequence>
<dbReference type="PANTHER" id="PTHR47738:SF3">
    <property type="entry name" value="PHOSPHOTRANSFERASE SYSTEM MANNITOL_FRUCTOSE-SPECIFIC IIA DOMAIN CONTAINING PROTEIN"/>
    <property type="match status" value="1"/>
</dbReference>
<evidence type="ECO:0000313" key="4">
    <source>
        <dbReference type="Proteomes" id="UP000254236"/>
    </source>
</evidence>
<dbReference type="EMBL" id="QSWH01000004">
    <property type="protein sequence ID" value="RRR22682.1"/>
    <property type="molecule type" value="Genomic_DNA"/>
</dbReference>
<keyword evidence="4" id="KW-1185">Reference proteome</keyword>
<organism evidence="3 5">
    <name type="scientific">Brachybacterium saurashtrense</name>
    <dbReference type="NCBI Taxonomy" id="556288"/>
    <lineage>
        <taxon>Bacteria</taxon>
        <taxon>Bacillati</taxon>
        <taxon>Actinomycetota</taxon>
        <taxon>Actinomycetes</taxon>
        <taxon>Micrococcales</taxon>
        <taxon>Dermabacteraceae</taxon>
        <taxon>Brachybacterium</taxon>
    </lineage>
</organism>
<proteinExistence type="predicted"/>
<dbReference type="InterPro" id="IPR016152">
    <property type="entry name" value="PTrfase/Anion_transptr"/>
</dbReference>
<dbReference type="PROSITE" id="PS51094">
    <property type="entry name" value="PTS_EIIA_TYPE_2"/>
    <property type="match status" value="1"/>
</dbReference>
<dbReference type="AlphaFoldDB" id="A0A345YSR5"/>
<evidence type="ECO:0000313" key="5">
    <source>
        <dbReference type="Proteomes" id="UP000282185"/>
    </source>
</evidence>
<keyword evidence="3" id="KW-0813">Transport</keyword>
<dbReference type="KEGG" id="bsau:DWV08_15950"/>
<evidence type="ECO:0000259" key="1">
    <source>
        <dbReference type="PROSITE" id="PS51094"/>
    </source>
</evidence>
<dbReference type="InterPro" id="IPR051541">
    <property type="entry name" value="PTS_SugarTrans_NitroReg"/>
</dbReference>
<reference evidence="2 4" key="1">
    <citation type="submission" date="2018-07" db="EMBL/GenBank/DDBJ databases">
        <title>Brachybacterium saurashtrense DSM 23186 genome sequence.</title>
        <authorList>
            <person name="Guo L."/>
        </authorList>
    </citation>
    <scope>NUCLEOTIDE SEQUENCE [LARGE SCALE GENOMIC DNA]</scope>
    <source>
        <strain evidence="2 4">DSM 23186</strain>
    </source>
</reference>
<dbReference type="InterPro" id="IPR002178">
    <property type="entry name" value="PTS_EIIA_type-2_dom"/>
</dbReference>
<name>A0A345YSR5_9MICO</name>
<dbReference type="RefSeq" id="WP_115414714.1">
    <property type="nucleotide sequence ID" value="NZ_CP031356.1"/>
</dbReference>
<reference evidence="3 5" key="2">
    <citation type="submission" date="2018-08" db="EMBL/GenBank/DDBJ databases">
        <title>Brachybacterium saurashtrense DSM 23186.</title>
        <authorList>
            <person name="Li Y."/>
        </authorList>
    </citation>
    <scope>NUCLEOTIDE SEQUENCE [LARGE SCALE GENOMIC DNA]</scope>
    <source>
        <strain evidence="3 5">DSM 23186</strain>
    </source>
</reference>
<gene>
    <name evidence="2" type="ORF">DWV08_15950</name>
    <name evidence="3" type="ORF">DXU92_10570</name>
</gene>
<evidence type="ECO:0000313" key="2">
    <source>
        <dbReference type="EMBL" id="AXK46967.1"/>
    </source>
</evidence>
<dbReference type="SUPFAM" id="SSF55804">
    <property type="entry name" value="Phoshotransferase/anion transport protein"/>
    <property type="match status" value="1"/>
</dbReference>
<dbReference type="PANTHER" id="PTHR47738">
    <property type="entry name" value="PTS SYSTEM FRUCTOSE-LIKE EIIA COMPONENT-RELATED"/>
    <property type="match status" value="1"/>
</dbReference>
<dbReference type="Pfam" id="PF00359">
    <property type="entry name" value="PTS_EIIA_2"/>
    <property type="match status" value="1"/>
</dbReference>
<dbReference type="CDD" id="cd00211">
    <property type="entry name" value="PTS_IIA_fru"/>
    <property type="match status" value="1"/>
</dbReference>
<evidence type="ECO:0000313" key="3">
    <source>
        <dbReference type="EMBL" id="RRR22682.1"/>
    </source>
</evidence>